<keyword evidence="2" id="KW-0378">Hydrolase</keyword>
<dbReference type="GO" id="GO:0016787">
    <property type="term" value="F:hydrolase activity"/>
    <property type="evidence" value="ECO:0007669"/>
    <property type="project" value="UniProtKB-KW"/>
</dbReference>
<dbReference type="SUPFAM" id="SSF53474">
    <property type="entry name" value="alpha/beta-Hydrolases"/>
    <property type="match status" value="1"/>
</dbReference>
<dbReference type="EMBL" id="SKFG01000001">
    <property type="protein sequence ID" value="TCZ80988.1"/>
    <property type="molecule type" value="Genomic_DNA"/>
</dbReference>
<dbReference type="RefSeq" id="WP_132415834.1">
    <property type="nucleotide sequence ID" value="NZ_SKFG01000001.1"/>
</dbReference>
<dbReference type="Gene3D" id="3.40.50.1820">
    <property type="entry name" value="alpha/beta hydrolase"/>
    <property type="match status" value="1"/>
</dbReference>
<dbReference type="InterPro" id="IPR029058">
    <property type="entry name" value="AB_hydrolase_fold"/>
</dbReference>
<evidence type="ECO:0000313" key="3">
    <source>
        <dbReference type="Proteomes" id="UP000295418"/>
    </source>
</evidence>
<name>A0A4R4ERD6_9BACL</name>
<comment type="caution">
    <text evidence="2">The sequence shown here is derived from an EMBL/GenBank/DDBJ whole genome shotgun (WGS) entry which is preliminary data.</text>
</comment>
<dbReference type="InterPro" id="IPR051044">
    <property type="entry name" value="MAG_DAG_Lipase"/>
</dbReference>
<sequence>MRKDTFTLTDPQNIHIYVNRWLPDNEDATSYRGIVQLVHGMGEYGARYERFATSLANAGYMVYANDHRGHGNTTSPEDRGYIGTDGFNWMVRNVDQLTNHIREEFPDLPLTLMGHSMGSFIVQKYMFMFPGKVNAIILSGTNGKRGIDLTLGHMLANRQADKQGDRYISKLLNRLTFGDFNRKFKPNRTTADWLSRDEQEVDAYLSDPLIVHEFTAGFYRDFFQSLKELHLQENLSIIPKDTPIYIFAGDRDPVGNMGKGIRNLVKLYETSGFTDMTYKLYPEGRHEMLNEVNRDEVTQDVINWLNTHTS</sequence>
<reference evidence="2 3" key="1">
    <citation type="submission" date="2019-03" db="EMBL/GenBank/DDBJ databases">
        <authorList>
            <person name="Kim M.K.M."/>
        </authorList>
    </citation>
    <scope>NUCLEOTIDE SEQUENCE [LARGE SCALE GENOMIC DNA]</scope>
    <source>
        <strain evidence="2 3">18JY21-1</strain>
    </source>
</reference>
<dbReference type="Pfam" id="PF12146">
    <property type="entry name" value="Hydrolase_4"/>
    <property type="match status" value="1"/>
</dbReference>
<dbReference type="PANTHER" id="PTHR11614">
    <property type="entry name" value="PHOSPHOLIPASE-RELATED"/>
    <property type="match status" value="1"/>
</dbReference>
<feature type="domain" description="Serine aminopeptidase S33" evidence="1">
    <location>
        <begin position="31"/>
        <end position="292"/>
    </location>
</feature>
<protein>
    <submittedName>
        <fullName evidence="2">Alpha/beta hydrolase</fullName>
    </submittedName>
</protein>
<dbReference type="InterPro" id="IPR022742">
    <property type="entry name" value="Hydrolase_4"/>
</dbReference>
<keyword evidence="3" id="KW-1185">Reference proteome</keyword>
<dbReference type="AlphaFoldDB" id="A0A4R4ERD6"/>
<evidence type="ECO:0000313" key="2">
    <source>
        <dbReference type="EMBL" id="TCZ80988.1"/>
    </source>
</evidence>
<dbReference type="OrthoDB" id="9806902at2"/>
<evidence type="ECO:0000259" key="1">
    <source>
        <dbReference type="Pfam" id="PF12146"/>
    </source>
</evidence>
<dbReference type="Proteomes" id="UP000295418">
    <property type="component" value="Unassembled WGS sequence"/>
</dbReference>
<organism evidence="2 3">
    <name type="scientific">Paenibacillus albiflavus</name>
    <dbReference type="NCBI Taxonomy" id="2545760"/>
    <lineage>
        <taxon>Bacteria</taxon>
        <taxon>Bacillati</taxon>
        <taxon>Bacillota</taxon>
        <taxon>Bacilli</taxon>
        <taxon>Bacillales</taxon>
        <taxon>Paenibacillaceae</taxon>
        <taxon>Paenibacillus</taxon>
    </lineage>
</organism>
<proteinExistence type="predicted"/>
<accession>A0A4R4ERD6</accession>
<gene>
    <name evidence="2" type="ORF">E0485_01515</name>
</gene>